<evidence type="ECO:0000259" key="15">
    <source>
        <dbReference type="Pfam" id="PF18319"/>
    </source>
</evidence>
<evidence type="ECO:0000256" key="11">
    <source>
        <dbReference type="HAMAP-Rule" id="MF_00983"/>
    </source>
</evidence>
<evidence type="ECO:0000256" key="5">
    <source>
        <dbReference type="ARBA" id="ARBA00022801"/>
    </source>
</evidence>
<comment type="function">
    <text evidence="11">Initiates the restart of stalled replication forks, which reloads the replicative helicase on sites other than the origin of replication. Recognizes and binds to abandoned replication forks and remodels them to uncover a helicase loading site. Promotes assembly of the primosome at these replication forks.</text>
</comment>
<comment type="similarity">
    <text evidence="11">Belongs to the helicase family. PriA subfamily.</text>
</comment>
<dbReference type="Pfam" id="PF18074">
    <property type="entry name" value="PriA_C"/>
    <property type="match status" value="1"/>
</dbReference>
<feature type="domain" description="PriA DNA helicase Cys-rich region (CRR)" evidence="15">
    <location>
        <begin position="550"/>
        <end position="576"/>
    </location>
</feature>
<keyword evidence="7 11" id="KW-0862">Zinc</keyword>
<accession>A0A2U1F9E2</accession>
<evidence type="ECO:0000256" key="10">
    <source>
        <dbReference type="ARBA" id="ARBA00023235"/>
    </source>
</evidence>
<evidence type="ECO:0000256" key="12">
    <source>
        <dbReference type="SAM" id="MobiDB-lite"/>
    </source>
</evidence>
<dbReference type="EMBL" id="QEKY01000011">
    <property type="protein sequence ID" value="PVZ08759.1"/>
    <property type="molecule type" value="Genomic_DNA"/>
</dbReference>
<dbReference type="PANTHER" id="PTHR30580">
    <property type="entry name" value="PRIMOSOMAL PROTEIN N"/>
    <property type="match status" value="1"/>
</dbReference>
<keyword evidence="9 11" id="KW-0238">DNA-binding</keyword>
<dbReference type="Gene3D" id="3.40.1440.60">
    <property type="entry name" value="PriA, 3(prime) DNA-binding domain"/>
    <property type="match status" value="1"/>
</dbReference>
<dbReference type="GO" id="GO:1990077">
    <property type="term" value="C:primosome complex"/>
    <property type="evidence" value="ECO:0007669"/>
    <property type="project" value="UniProtKB-UniRule"/>
</dbReference>
<feature type="region of interest" description="Disordered" evidence="12">
    <location>
        <begin position="286"/>
        <end position="306"/>
    </location>
</feature>
<evidence type="ECO:0000259" key="14">
    <source>
        <dbReference type="Pfam" id="PF18074"/>
    </source>
</evidence>
<evidence type="ECO:0000259" key="13">
    <source>
        <dbReference type="Pfam" id="PF17764"/>
    </source>
</evidence>
<keyword evidence="8 11" id="KW-0067">ATP-binding</keyword>
<dbReference type="GO" id="GO:0016787">
    <property type="term" value="F:hydrolase activity"/>
    <property type="evidence" value="ECO:0007669"/>
    <property type="project" value="UniProtKB-KW"/>
</dbReference>
<dbReference type="Pfam" id="PF18319">
    <property type="entry name" value="Zn_ribbon_PriA"/>
    <property type="match status" value="1"/>
</dbReference>
<feature type="binding site" evidence="11">
    <location>
        <position position="541"/>
    </location>
    <ligand>
        <name>Zn(2+)</name>
        <dbReference type="ChEBI" id="CHEBI:29105"/>
        <label>1</label>
    </ligand>
</feature>
<dbReference type="Pfam" id="PF17764">
    <property type="entry name" value="PriA_3primeBD"/>
    <property type="match status" value="1"/>
</dbReference>
<dbReference type="OrthoDB" id="9759544at2"/>
<dbReference type="PANTHER" id="PTHR30580:SF0">
    <property type="entry name" value="PRIMOSOMAL PROTEIN N"/>
    <property type="match status" value="1"/>
</dbReference>
<organism evidence="16 17">
    <name type="scientific">Porphyromonas loveana</name>
    <dbReference type="NCBI Taxonomy" id="1884669"/>
    <lineage>
        <taxon>Bacteria</taxon>
        <taxon>Pseudomonadati</taxon>
        <taxon>Bacteroidota</taxon>
        <taxon>Bacteroidia</taxon>
        <taxon>Bacteroidales</taxon>
        <taxon>Porphyromonadaceae</taxon>
        <taxon>Porphyromonas</taxon>
    </lineage>
</organism>
<feature type="domain" description="Primosomal protein N C-terminal" evidence="14">
    <location>
        <begin position="740"/>
        <end position="838"/>
    </location>
</feature>
<protein>
    <recommendedName>
        <fullName evidence="11">Probable replication restart protein PriA</fullName>
    </recommendedName>
    <alternativeName>
        <fullName evidence="11">Putative ATP-dependent DNA helicase PriA</fullName>
    </alternativeName>
</protein>
<dbReference type="InterPro" id="IPR041222">
    <property type="entry name" value="PriA_3primeBD"/>
</dbReference>
<dbReference type="InterPro" id="IPR042115">
    <property type="entry name" value="PriA_3primeBD_sf"/>
</dbReference>
<evidence type="ECO:0000313" key="17">
    <source>
        <dbReference type="Proteomes" id="UP000245462"/>
    </source>
</evidence>
<feature type="binding site" evidence="11">
    <location>
        <position position="553"/>
    </location>
    <ligand>
        <name>Zn(2+)</name>
        <dbReference type="ChEBI" id="CHEBI:29105"/>
        <label>2</label>
    </ligand>
</feature>
<keyword evidence="2 11" id="KW-0235">DNA replication</keyword>
<dbReference type="GeneID" id="94551053"/>
<evidence type="ECO:0000313" key="16">
    <source>
        <dbReference type="EMBL" id="PVZ08759.1"/>
    </source>
</evidence>
<evidence type="ECO:0000256" key="1">
    <source>
        <dbReference type="ARBA" id="ARBA00022515"/>
    </source>
</evidence>
<comment type="subunit">
    <text evidence="11">Component of the replication restart primosome.</text>
</comment>
<dbReference type="NCBIfam" id="TIGR00595">
    <property type="entry name" value="priA"/>
    <property type="match status" value="1"/>
</dbReference>
<comment type="cofactor">
    <cofactor evidence="11">
        <name>Zn(2+)</name>
        <dbReference type="ChEBI" id="CHEBI:29105"/>
    </cofactor>
    <text evidence="11">Binds 2 zinc ions per subunit.</text>
</comment>
<name>A0A2U1F9E2_9PORP</name>
<feature type="binding site" evidence="11">
    <location>
        <position position="581"/>
    </location>
    <ligand>
        <name>Zn(2+)</name>
        <dbReference type="ChEBI" id="CHEBI:29105"/>
        <label>1</label>
    </ligand>
</feature>
<proteinExistence type="inferred from homology"/>
<dbReference type="InterPro" id="IPR005259">
    <property type="entry name" value="PriA"/>
</dbReference>
<dbReference type="GO" id="GO:0003677">
    <property type="term" value="F:DNA binding"/>
    <property type="evidence" value="ECO:0007669"/>
    <property type="project" value="UniProtKB-UniRule"/>
</dbReference>
<keyword evidence="1 11" id="KW-0639">Primosome</keyword>
<evidence type="ECO:0000256" key="2">
    <source>
        <dbReference type="ARBA" id="ARBA00022705"/>
    </source>
</evidence>
<keyword evidence="17" id="KW-1185">Reference proteome</keyword>
<dbReference type="RefSeq" id="WP_116679589.1">
    <property type="nucleotide sequence ID" value="NZ_QEKY01000011.1"/>
</dbReference>
<keyword evidence="6 16" id="KW-0347">Helicase</keyword>
<dbReference type="InterPro" id="IPR027417">
    <property type="entry name" value="P-loop_NTPase"/>
</dbReference>
<feature type="binding site" evidence="11">
    <location>
        <position position="550"/>
    </location>
    <ligand>
        <name>Zn(2+)</name>
        <dbReference type="ChEBI" id="CHEBI:29105"/>
        <label>2</label>
    </ligand>
</feature>
<comment type="caution">
    <text evidence="11">As this protein does not have any detectable helicase domains, it probably does not have helicase activity.</text>
</comment>
<dbReference type="SUPFAM" id="SSF52540">
    <property type="entry name" value="P-loop containing nucleoside triphosphate hydrolases"/>
    <property type="match status" value="2"/>
</dbReference>
<evidence type="ECO:0000256" key="3">
    <source>
        <dbReference type="ARBA" id="ARBA00022723"/>
    </source>
</evidence>
<dbReference type="InterPro" id="IPR041236">
    <property type="entry name" value="PriA_C"/>
</dbReference>
<feature type="binding site" evidence="11">
    <location>
        <position position="571"/>
    </location>
    <ligand>
        <name>Zn(2+)</name>
        <dbReference type="ChEBI" id="CHEBI:29105"/>
        <label>2</label>
    </ligand>
</feature>
<gene>
    <name evidence="11" type="primary">priA</name>
    <name evidence="16" type="ORF">C7382_1116</name>
</gene>
<evidence type="ECO:0000256" key="8">
    <source>
        <dbReference type="ARBA" id="ARBA00022840"/>
    </source>
</evidence>
<feature type="binding site" evidence="11">
    <location>
        <position position="544"/>
    </location>
    <ligand>
        <name>Zn(2+)</name>
        <dbReference type="ChEBI" id="CHEBI:29105"/>
        <label>1</label>
    </ligand>
</feature>
<dbReference type="GO" id="GO:0005524">
    <property type="term" value="F:ATP binding"/>
    <property type="evidence" value="ECO:0007669"/>
    <property type="project" value="UniProtKB-UniRule"/>
</dbReference>
<keyword evidence="4 11" id="KW-0547">Nucleotide-binding</keyword>
<dbReference type="GO" id="GO:0006310">
    <property type="term" value="P:DNA recombination"/>
    <property type="evidence" value="ECO:0007669"/>
    <property type="project" value="InterPro"/>
</dbReference>
<evidence type="ECO:0000256" key="4">
    <source>
        <dbReference type="ARBA" id="ARBA00022741"/>
    </source>
</evidence>
<comment type="caution">
    <text evidence="16">The sequence shown here is derived from an EMBL/GenBank/DDBJ whole genome shotgun (WGS) entry which is preliminary data.</text>
</comment>
<feature type="domain" description="Primosomal protein N' 3' DNA-binding" evidence="13">
    <location>
        <begin position="5"/>
        <end position="103"/>
    </location>
</feature>
<reference evidence="16 17" key="1">
    <citation type="submission" date="2018-04" db="EMBL/GenBank/DDBJ databases">
        <title>Genomic Encyclopedia of Type Strains, Phase IV (KMG-IV): sequencing the most valuable type-strain genomes for metagenomic binning, comparative biology and taxonomic classification.</title>
        <authorList>
            <person name="Goeker M."/>
        </authorList>
    </citation>
    <scope>NUCLEOTIDE SEQUENCE [LARGE SCALE GENOMIC DNA]</scope>
    <source>
        <strain evidence="16 17">DSM 28520</strain>
    </source>
</reference>
<dbReference type="GO" id="GO:0006269">
    <property type="term" value="P:DNA replication, synthesis of primer"/>
    <property type="evidence" value="ECO:0007669"/>
    <property type="project" value="UniProtKB-KW"/>
</dbReference>
<evidence type="ECO:0000256" key="6">
    <source>
        <dbReference type="ARBA" id="ARBA00022806"/>
    </source>
</evidence>
<keyword evidence="5" id="KW-0378">Hydrolase</keyword>
<feature type="binding site" evidence="11">
    <location>
        <position position="568"/>
    </location>
    <ligand>
        <name>Zn(2+)</name>
        <dbReference type="ChEBI" id="CHEBI:29105"/>
        <label>2</label>
    </ligand>
</feature>
<keyword evidence="3 11" id="KW-0479">Metal-binding</keyword>
<feature type="binding site" evidence="11">
    <location>
        <position position="584"/>
    </location>
    <ligand>
        <name>Zn(2+)</name>
        <dbReference type="ChEBI" id="CHEBI:29105"/>
        <label>1</label>
    </ligand>
</feature>
<dbReference type="InterPro" id="IPR040498">
    <property type="entry name" value="PriA_CRR"/>
</dbReference>
<dbReference type="HAMAP" id="MF_00983">
    <property type="entry name" value="PriA"/>
    <property type="match status" value="1"/>
</dbReference>
<sequence>MRYAEVLIPLALEGSFHYRLPEEMADKAVVGMRCVVPFGAKRYYTGIIIGLTDTRPHLQVSFKEVMLLPDDKPSVTASQLSLWQWLSAYYICMPGEVLRTAVPSALLPESRTVIHYDTDFVADSKLSTEEQELLDILEAGKGKTYTLDALQRAIGKRAIKAFTSLVERGAIRLEEEVKSRYKPKTEVFVRLDATYQSEETFGTLLDSLRRAPKQSALLLHWAELVSERDLPYSSPMPLRLLINADDHDRTTFAALRKKEIFRTEAISLSELHAGTIGQEFRLWGAEENEESDRREEDEGQATEKVSSPLPEAPISLLYTHDFRRKEEQLLAWTEEVIREGGEVLFLSPEANKRGGCNSLTSRMAARLGSRLLTYHAFETDAKRVEVWNRLALSDEPCAVLGMRSALFLPFHNLHLIIVDEEQEYLYKQQDPAPRFHARQVAVRMGKLHNCPVVLASVTPSGEILQQVRDGNCQLITWPDDEVRPVFDLEIIDMGKMRKQRQVGFDELLTFPLTAAIEDTIRRKKMAVVLQNRRGFAPYIICNACGEKLRCIHCDVSLTYHKRTGMLVCHYCGYSRPYPSICPSCKQQSQAGARSTLQPNGFGAERMEEELKAHFPHASILRMDSDMAMSRTKMEEALGRLGNNEVDILVGTQLIKGQPYNDNVGMVAVTQLDSILGFPDFRAYERAFQLLYQLMLRSRAPKLYVQTNNPDNPFLEILRRGDYRAFVRKQLEERQMFFFPPYCRMIRIEFRASEEQLAERIAHDFASSLKPHLPQESLSQVLIPAVSRIRNAFIRALLLRLPLSFSVSAIRNLLSSVRTALPARTPEYKRVRVVFDVDPL</sequence>
<dbReference type="Proteomes" id="UP000245462">
    <property type="component" value="Unassembled WGS sequence"/>
</dbReference>
<evidence type="ECO:0000256" key="7">
    <source>
        <dbReference type="ARBA" id="ARBA00022833"/>
    </source>
</evidence>
<dbReference type="GO" id="GO:0006270">
    <property type="term" value="P:DNA replication initiation"/>
    <property type="evidence" value="ECO:0007669"/>
    <property type="project" value="TreeGrafter"/>
</dbReference>
<dbReference type="GO" id="GO:0043138">
    <property type="term" value="F:3'-5' DNA helicase activity"/>
    <property type="evidence" value="ECO:0007669"/>
    <property type="project" value="TreeGrafter"/>
</dbReference>
<dbReference type="GO" id="GO:0008270">
    <property type="term" value="F:zinc ion binding"/>
    <property type="evidence" value="ECO:0007669"/>
    <property type="project" value="UniProtKB-UniRule"/>
</dbReference>
<dbReference type="AlphaFoldDB" id="A0A2U1F9E2"/>
<keyword evidence="10" id="KW-0413">Isomerase</keyword>
<dbReference type="Gene3D" id="3.40.50.300">
    <property type="entry name" value="P-loop containing nucleotide triphosphate hydrolases"/>
    <property type="match status" value="1"/>
</dbReference>
<dbReference type="GO" id="GO:0006302">
    <property type="term" value="P:double-strand break repair"/>
    <property type="evidence" value="ECO:0007669"/>
    <property type="project" value="InterPro"/>
</dbReference>
<evidence type="ECO:0000256" key="9">
    <source>
        <dbReference type="ARBA" id="ARBA00023125"/>
    </source>
</evidence>